<sequence length="438" mass="49219">SFGLFDYSTIFLKMCQELKPLKLIIISFLLIFSPLQVLAVDFLDIIVNEIAWMGVEVEGVESKNWWRYEWLELYNNTNQSISLDGWKIELYRTSLDWGLELKENIPAQSYFLIVASDKIFLNYDLNYSNLGGKLNNSGQKVVLKDAAGTIIDEIDCSSGWFVGDNKTKQTMERKNPQLEGSDPNNWQTSQNVRGTPKAKNSIVTIQPPEEILPETELEPESEHQEKPHEKLEPVIYPSNIFLNEILPSPENPDAENEWIEIFNGNNFGVNVSEWQIRDTIGATKTYTIPEGTKIDPNGFLLLPRPETKITLQNSGDTLELLNPIGEVVHKVNYGKAPLGQSFNRTLSGWAWSKSLTPGEINIITVPEVQETGPSQISKEKEDKKLLTAGVGEKLPEESSNSLIIFLTAIGVAIISAVIVLILKRRIVGEELETEDRGS</sequence>
<dbReference type="Gene3D" id="2.60.40.1260">
    <property type="entry name" value="Lamin Tail domain"/>
    <property type="match status" value="1"/>
</dbReference>
<dbReference type="Proteomes" id="UP000231469">
    <property type="component" value="Unassembled WGS sequence"/>
</dbReference>
<accession>A0A2M7VK26</accession>
<feature type="domain" description="LTD" evidence="3">
    <location>
        <begin position="33"/>
        <end position="158"/>
    </location>
</feature>
<feature type="non-terminal residue" evidence="4">
    <location>
        <position position="1"/>
    </location>
</feature>
<dbReference type="EMBL" id="PFPS01000085">
    <property type="protein sequence ID" value="PJA02188.1"/>
    <property type="molecule type" value="Genomic_DNA"/>
</dbReference>
<dbReference type="InterPro" id="IPR001322">
    <property type="entry name" value="Lamin_tail_dom"/>
</dbReference>
<organism evidence="4 5">
    <name type="scientific">bacterium (Candidatus Gribaldobacteria) CG_4_10_14_0_2_um_filter_36_18</name>
    <dbReference type="NCBI Taxonomy" id="2014264"/>
    <lineage>
        <taxon>Bacteria</taxon>
        <taxon>Candidatus Gribaldobacteria</taxon>
    </lineage>
</organism>
<feature type="domain" description="LTD" evidence="3">
    <location>
        <begin position="219"/>
        <end position="335"/>
    </location>
</feature>
<feature type="compositionally biased region" description="Polar residues" evidence="1">
    <location>
        <begin position="182"/>
        <end position="193"/>
    </location>
</feature>
<keyword evidence="2" id="KW-1133">Transmembrane helix</keyword>
<dbReference type="PROSITE" id="PS51841">
    <property type="entry name" value="LTD"/>
    <property type="match status" value="2"/>
</dbReference>
<dbReference type="Pfam" id="PF00932">
    <property type="entry name" value="LTD"/>
    <property type="match status" value="2"/>
</dbReference>
<evidence type="ECO:0000256" key="2">
    <source>
        <dbReference type="SAM" id="Phobius"/>
    </source>
</evidence>
<feature type="region of interest" description="Disordered" evidence="1">
    <location>
        <begin position="174"/>
        <end position="229"/>
    </location>
</feature>
<name>A0A2M7VK26_9BACT</name>
<feature type="transmembrane region" description="Helical" evidence="2">
    <location>
        <begin position="402"/>
        <end position="422"/>
    </location>
</feature>
<evidence type="ECO:0000313" key="5">
    <source>
        <dbReference type="Proteomes" id="UP000231469"/>
    </source>
</evidence>
<evidence type="ECO:0000259" key="3">
    <source>
        <dbReference type="PROSITE" id="PS51841"/>
    </source>
</evidence>
<evidence type="ECO:0000313" key="4">
    <source>
        <dbReference type="EMBL" id="PJA02188.1"/>
    </source>
</evidence>
<feature type="compositionally biased region" description="Basic and acidic residues" evidence="1">
    <location>
        <begin position="220"/>
        <end position="229"/>
    </location>
</feature>
<keyword evidence="2" id="KW-0472">Membrane</keyword>
<proteinExistence type="predicted"/>
<dbReference type="InterPro" id="IPR036415">
    <property type="entry name" value="Lamin_tail_dom_sf"/>
</dbReference>
<comment type="caution">
    <text evidence="4">The sequence shown here is derived from an EMBL/GenBank/DDBJ whole genome shotgun (WGS) entry which is preliminary data.</text>
</comment>
<gene>
    <name evidence="4" type="ORF">COX73_02030</name>
</gene>
<dbReference type="AlphaFoldDB" id="A0A2M7VK26"/>
<reference evidence="5" key="1">
    <citation type="submission" date="2017-09" db="EMBL/GenBank/DDBJ databases">
        <title>Depth-based differentiation of microbial function through sediment-hosted aquifers and enrichment of novel symbionts in the deep terrestrial subsurface.</title>
        <authorList>
            <person name="Probst A.J."/>
            <person name="Ladd B."/>
            <person name="Jarett J.K."/>
            <person name="Geller-Mcgrath D.E."/>
            <person name="Sieber C.M.K."/>
            <person name="Emerson J.B."/>
            <person name="Anantharaman K."/>
            <person name="Thomas B.C."/>
            <person name="Malmstrom R."/>
            <person name="Stieglmeier M."/>
            <person name="Klingl A."/>
            <person name="Woyke T."/>
            <person name="Ryan C.M."/>
            <person name="Banfield J.F."/>
        </authorList>
    </citation>
    <scope>NUCLEOTIDE SEQUENCE [LARGE SCALE GENOMIC DNA]</scope>
</reference>
<evidence type="ECO:0000256" key="1">
    <source>
        <dbReference type="SAM" id="MobiDB-lite"/>
    </source>
</evidence>
<keyword evidence="2" id="KW-0812">Transmembrane</keyword>
<dbReference type="SUPFAM" id="SSF74853">
    <property type="entry name" value="Lamin A/C globular tail domain"/>
    <property type="match status" value="2"/>
</dbReference>
<feature type="transmembrane region" description="Helical" evidence="2">
    <location>
        <begin position="21"/>
        <end position="40"/>
    </location>
</feature>
<protein>
    <recommendedName>
        <fullName evidence="3">LTD domain-containing protein</fullName>
    </recommendedName>
</protein>